<keyword evidence="7" id="KW-0186">Copper</keyword>
<dbReference type="Pfam" id="PF05425">
    <property type="entry name" value="CopD"/>
    <property type="match status" value="1"/>
</dbReference>
<keyword evidence="14" id="KW-1185">Reference proteome</keyword>
<evidence type="ECO:0000256" key="3">
    <source>
        <dbReference type="ARBA" id="ARBA00022692"/>
    </source>
</evidence>
<accession>A0A1E3KY76</accession>
<dbReference type="AlphaFoldDB" id="A0A1E3KY76"/>
<dbReference type="InterPro" id="IPR032694">
    <property type="entry name" value="CopC/D"/>
</dbReference>
<evidence type="ECO:0000256" key="2">
    <source>
        <dbReference type="ARBA" id="ARBA00022475"/>
    </source>
</evidence>
<comment type="subcellular location">
    <subcellularLocation>
        <location evidence="1">Cell membrane</location>
        <topology evidence="1">Multi-pass membrane protein</topology>
    </subcellularLocation>
</comment>
<feature type="transmembrane region" description="Helical" evidence="9">
    <location>
        <begin position="207"/>
        <end position="230"/>
    </location>
</feature>
<feature type="transmembrane region" description="Helical" evidence="9">
    <location>
        <begin position="255"/>
        <end position="274"/>
    </location>
</feature>
<feature type="transmembrane region" description="Helical" evidence="9">
    <location>
        <begin position="366"/>
        <end position="386"/>
    </location>
</feature>
<dbReference type="STRING" id="1886670.PTI45_04327"/>
<dbReference type="InterPro" id="IPR032693">
    <property type="entry name" value="YtkA-like_dom"/>
</dbReference>
<dbReference type="PANTHER" id="PTHR34820:SF4">
    <property type="entry name" value="INNER MEMBRANE PROTEIN YEBZ"/>
    <property type="match status" value="1"/>
</dbReference>
<feature type="transmembrane region" description="Helical" evidence="9">
    <location>
        <begin position="315"/>
        <end position="345"/>
    </location>
</feature>
<dbReference type="InterPro" id="IPR008457">
    <property type="entry name" value="Cu-R_CopD_dom"/>
</dbReference>
<proteinExistence type="predicted"/>
<dbReference type="GO" id="GO:0046688">
    <property type="term" value="P:response to copper ion"/>
    <property type="evidence" value="ECO:0007669"/>
    <property type="project" value="InterPro"/>
</dbReference>
<evidence type="ECO:0000256" key="4">
    <source>
        <dbReference type="ARBA" id="ARBA00022723"/>
    </source>
</evidence>
<feature type="transmembrane region" description="Helical" evidence="9">
    <location>
        <begin position="433"/>
        <end position="454"/>
    </location>
</feature>
<evidence type="ECO:0000313" key="13">
    <source>
        <dbReference type="EMBL" id="ODP26487.1"/>
    </source>
</evidence>
<dbReference type="GO" id="GO:0005507">
    <property type="term" value="F:copper ion binding"/>
    <property type="evidence" value="ECO:0007669"/>
    <property type="project" value="InterPro"/>
</dbReference>
<feature type="transmembrane region" description="Helical" evidence="9">
    <location>
        <begin position="167"/>
        <end position="187"/>
    </location>
</feature>
<feature type="transmembrane region" description="Helical" evidence="9">
    <location>
        <begin position="398"/>
        <end position="421"/>
    </location>
</feature>
<sequence>MERIYSYSHFLIRKQRFLLPVLLMIVSICGGLFFPQSTSAHSYVQESSPAQNEVLDKAPNKITLLFNESIQPAYYQIILMDSSGKKIDGVKAVIDSKNAALLEAAIPVKLPDDIYNISWKAVSGDGHPVEGGIVFQVGDGAGKKMSDAATTTPDSKSVNPLLILMRWLQYTGQSLVLGLLALSLFLLPAKLRTSEATTWMRQRRYTLFLWIGMAVTVIALLIQLPLRIAWNADIPIMQTTTEFANTFRETTFGQVWLIQIITAVLMVIVLALYAHSKLSSSAKRTVGIVAVVLMIVQLLAKSLDGHAYAEPYAGIAIAADFIHLVSALVWSGALVAMAVFIPRIVAPFAGDERKVVYWSIVRRFSWWAIISVAALLVTGIYGSIIYLPSLKALFNTAYGLTLLSKMLLFLVMAAFGAMNYVKGRQQKEELGKDLMWEVLTGFVILMLAAALVHLSPQAGPISNGATPKQTVQTQEVDGYEIKLEVPSAQMGSNNFIVSVKNKNEAKPVDVEQITLTMNHMDMAMAPTEILLTASDGKDGVYQKSGMVSMNGNWNVKVHVLTKSLDTIDTDFTLRVGS</sequence>
<dbReference type="Gene3D" id="2.60.40.1220">
    <property type="match status" value="1"/>
</dbReference>
<evidence type="ECO:0000256" key="9">
    <source>
        <dbReference type="SAM" id="Phobius"/>
    </source>
</evidence>
<dbReference type="GO" id="GO:0006825">
    <property type="term" value="P:copper ion transport"/>
    <property type="evidence" value="ECO:0007669"/>
    <property type="project" value="InterPro"/>
</dbReference>
<keyword evidence="4" id="KW-0479">Metal-binding</keyword>
<feature type="domain" description="CopC" evidence="10">
    <location>
        <begin position="41"/>
        <end position="137"/>
    </location>
</feature>
<keyword evidence="3 9" id="KW-0812">Transmembrane</keyword>
<evidence type="ECO:0000256" key="1">
    <source>
        <dbReference type="ARBA" id="ARBA00004651"/>
    </source>
</evidence>
<feature type="domain" description="Copper resistance protein D" evidence="11">
    <location>
        <begin position="360"/>
        <end position="451"/>
    </location>
</feature>
<evidence type="ECO:0000259" key="11">
    <source>
        <dbReference type="Pfam" id="PF05425"/>
    </source>
</evidence>
<evidence type="ECO:0000256" key="6">
    <source>
        <dbReference type="ARBA" id="ARBA00022989"/>
    </source>
</evidence>
<keyword evidence="8 9" id="KW-0472">Membrane</keyword>
<reference evidence="13 14" key="1">
    <citation type="submission" date="2016-08" db="EMBL/GenBank/DDBJ databases">
        <title>Genome sequencing of Paenibacillus sp. TI45-13ar, isolated from Korean traditional nuruk.</title>
        <authorList>
            <person name="Kim S.-J."/>
        </authorList>
    </citation>
    <scope>NUCLEOTIDE SEQUENCE [LARGE SCALE GENOMIC DNA]</scope>
    <source>
        <strain evidence="13 14">TI45-13ar</strain>
    </source>
</reference>
<dbReference type="Pfam" id="PF13115">
    <property type="entry name" value="YtkA"/>
    <property type="match status" value="1"/>
</dbReference>
<dbReference type="Pfam" id="PF04234">
    <property type="entry name" value="CopC"/>
    <property type="match status" value="1"/>
</dbReference>
<evidence type="ECO:0000256" key="8">
    <source>
        <dbReference type="ARBA" id="ARBA00023136"/>
    </source>
</evidence>
<feature type="transmembrane region" description="Helical" evidence="9">
    <location>
        <begin position="286"/>
        <end position="303"/>
    </location>
</feature>
<keyword evidence="2" id="KW-1003">Cell membrane</keyword>
<dbReference type="EMBL" id="MDER01000086">
    <property type="protein sequence ID" value="ODP26487.1"/>
    <property type="molecule type" value="Genomic_DNA"/>
</dbReference>
<evidence type="ECO:0000259" key="10">
    <source>
        <dbReference type="Pfam" id="PF04234"/>
    </source>
</evidence>
<comment type="caution">
    <text evidence="13">The sequence shown here is derived from an EMBL/GenBank/DDBJ whole genome shotgun (WGS) entry which is preliminary data.</text>
</comment>
<name>A0A1E3KY76_9BACL</name>
<dbReference type="PANTHER" id="PTHR34820">
    <property type="entry name" value="INNER MEMBRANE PROTEIN YEBZ"/>
    <property type="match status" value="1"/>
</dbReference>
<evidence type="ECO:0000313" key="14">
    <source>
        <dbReference type="Proteomes" id="UP000094578"/>
    </source>
</evidence>
<dbReference type="SUPFAM" id="SSF81296">
    <property type="entry name" value="E set domains"/>
    <property type="match status" value="1"/>
</dbReference>
<keyword evidence="6 9" id="KW-1133">Transmembrane helix</keyword>
<dbReference type="InterPro" id="IPR014756">
    <property type="entry name" value="Ig_E-set"/>
</dbReference>
<dbReference type="Proteomes" id="UP000094578">
    <property type="component" value="Unassembled WGS sequence"/>
</dbReference>
<evidence type="ECO:0000256" key="7">
    <source>
        <dbReference type="ARBA" id="ARBA00023008"/>
    </source>
</evidence>
<feature type="transmembrane region" description="Helical" evidence="9">
    <location>
        <begin position="17"/>
        <end position="34"/>
    </location>
</feature>
<evidence type="ECO:0000259" key="12">
    <source>
        <dbReference type="Pfam" id="PF13115"/>
    </source>
</evidence>
<keyword evidence="5" id="KW-0732">Signal</keyword>
<dbReference type="GO" id="GO:0005886">
    <property type="term" value="C:plasma membrane"/>
    <property type="evidence" value="ECO:0007669"/>
    <property type="project" value="UniProtKB-SubCell"/>
</dbReference>
<protein>
    <submittedName>
        <fullName evidence="13">Copper transport protein YcnJ</fullName>
    </submittedName>
</protein>
<evidence type="ECO:0000256" key="5">
    <source>
        <dbReference type="ARBA" id="ARBA00022729"/>
    </source>
</evidence>
<organism evidence="13 14">
    <name type="scientific">Paenibacillus nuruki</name>
    <dbReference type="NCBI Taxonomy" id="1886670"/>
    <lineage>
        <taxon>Bacteria</taxon>
        <taxon>Bacillati</taxon>
        <taxon>Bacillota</taxon>
        <taxon>Bacilli</taxon>
        <taxon>Bacillales</taxon>
        <taxon>Paenibacillaceae</taxon>
        <taxon>Paenibacillus</taxon>
    </lineage>
</organism>
<feature type="domain" description="YtkA-like" evidence="12">
    <location>
        <begin position="473"/>
        <end position="558"/>
    </location>
</feature>
<gene>
    <name evidence="13" type="ORF">PTI45_04327</name>
</gene>
<dbReference type="InterPro" id="IPR014755">
    <property type="entry name" value="Cu-Rt/internalin_Ig-like"/>
</dbReference>
<dbReference type="GO" id="GO:0042597">
    <property type="term" value="C:periplasmic space"/>
    <property type="evidence" value="ECO:0007669"/>
    <property type="project" value="InterPro"/>
</dbReference>
<dbReference type="InterPro" id="IPR007348">
    <property type="entry name" value="CopC_dom"/>
</dbReference>